<evidence type="ECO:0000313" key="1">
    <source>
        <dbReference type="EMBL" id="WXA98986.1"/>
    </source>
</evidence>
<name>A0ABZ2KJY5_9BACT</name>
<gene>
    <name evidence="1" type="ORF">LZC95_19465</name>
</gene>
<organism evidence="1 2">
    <name type="scientific">Pendulispora brunnea</name>
    <dbReference type="NCBI Taxonomy" id="2905690"/>
    <lineage>
        <taxon>Bacteria</taxon>
        <taxon>Pseudomonadati</taxon>
        <taxon>Myxococcota</taxon>
        <taxon>Myxococcia</taxon>
        <taxon>Myxococcales</taxon>
        <taxon>Sorangiineae</taxon>
        <taxon>Pendulisporaceae</taxon>
        <taxon>Pendulispora</taxon>
    </lineage>
</organism>
<protein>
    <submittedName>
        <fullName evidence="1">Uncharacterized protein</fullName>
    </submittedName>
</protein>
<keyword evidence="2" id="KW-1185">Reference proteome</keyword>
<dbReference type="EMBL" id="CP089982">
    <property type="protein sequence ID" value="WXA98986.1"/>
    <property type="molecule type" value="Genomic_DNA"/>
</dbReference>
<reference evidence="1 2" key="1">
    <citation type="submission" date="2021-12" db="EMBL/GenBank/DDBJ databases">
        <title>Discovery of the Pendulisporaceae a myxobacterial family with distinct sporulation behavior and unique specialized metabolism.</title>
        <authorList>
            <person name="Garcia R."/>
            <person name="Popoff A."/>
            <person name="Bader C.D."/>
            <person name="Loehr J."/>
            <person name="Walesch S."/>
            <person name="Walt C."/>
            <person name="Boldt J."/>
            <person name="Bunk B."/>
            <person name="Haeckl F.J.F.P.J."/>
            <person name="Gunesch A.P."/>
            <person name="Birkelbach J."/>
            <person name="Nuebel U."/>
            <person name="Pietschmann T."/>
            <person name="Bach T."/>
            <person name="Mueller R."/>
        </authorList>
    </citation>
    <scope>NUCLEOTIDE SEQUENCE [LARGE SCALE GENOMIC DNA]</scope>
    <source>
        <strain evidence="1 2">MSr12523</strain>
    </source>
</reference>
<evidence type="ECO:0000313" key="2">
    <source>
        <dbReference type="Proteomes" id="UP001379533"/>
    </source>
</evidence>
<proteinExistence type="predicted"/>
<sequence>MAVYTTFFVATVEELYAALPNWVKPLEHPVKRTRTNPFTGESVTYDSWEPEDVFAAASGEPPAEPRAPSIVTGAGDYEAFLHARLPKGVRSLPHFAGKSILPPHTQQLLAAIASREEEALAPALFPSPSTRSGAMLDRLPAWGIEALAAVRDEELRALGEVLAEREG</sequence>
<dbReference type="RefSeq" id="WP_394849616.1">
    <property type="nucleotide sequence ID" value="NZ_CP089982.1"/>
</dbReference>
<dbReference type="Proteomes" id="UP001379533">
    <property type="component" value="Chromosome"/>
</dbReference>
<accession>A0ABZ2KJY5</accession>